<dbReference type="Proteomes" id="UP001202328">
    <property type="component" value="Unassembled WGS sequence"/>
</dbReference>
<organism evidence="1 2">
    <name type="scientific">Papaver atlanticum</name>
    <dbReference type="NCBI Taxonomy" id="357466"/>
    <lineage>
        <taxon>Eukaryota</taxon>
        <taxon>Viridiplantae</taxon>
        <taxon>Streptophyta</taxon>
        <taxon>Embryophyta</taxon>
        <taxon>Tracheophyta</taxon>
        <taxon>Spermatophyta</taxon>
        <taxon>Magnoliopsida</taxon>
        <taxon>Ranunculales</taxon>
        <taxon>Papaveraceae</taxon>
        <taxon>Papaveroideae</taxon>
        <taxon>Papaver</taxon>
    </lineage>
</organism>
<dbReference type="EMBL" id="JAJJMB010010755">
    <property type="protein sequence ID" value="KAI3906554.1"/>
    <property type="molecule type" value="Genomic_DNA"/>
</dbReference>
<accession>A0AAD4XDC6</accession>
<proteinExistence type="predicted"/>
<evidence type="ECO:0000313" key="1">
    <source>
        <dbReference type="EMBL" id="KAI3906554.1"/>
    </source>
</evidence>
<gene>
    <name evidence="1" type="ORF">MKW98_009462</name>
</gene>
<protein>
    <submittedName>
        <fullName evidence="1">Uncharacterized protein</fullName>
    </submittedName>
</protein>
<reference evidence="1" key="1">
    <citation type="submission" date="2022-04" db="EMBL/GenBank/DDBJ databases">
        <title>A functionally conserved STORR gene fusion in Papaver species that diverged 16.8 million years ago.</title>
        <authorList>
            <person name="Catania T."/>
        </authorList>
    </citation>
    <scope>NUCLEOTIDE SEQUENCE</scope>
    <source>
        <strain evidence="1">S-188037</strain>
    </source>
</reference>
<keyword evidence="2" id="KW-1185">Reference proteome</keyword>
<name>A0AAD4XDC6_9MAGN</name>
<comment type="caution">
    <text evidence="1">The sequence shown here is derived from an EMBL/GenBank/DDBJ whole genome shotgun (WGS) entry which is preliminary data.</text>
</comment>
<dbReference type="AlphaFoldDB" id="A0AAD4XDC6"/>
<evidence type="ECO:0000313" key="2">
    <source>
        <dbReference type="Proteomes" id="UP001202328"/>
    </source>
</evidence>
<sequence>MEVTGNIGSSRNSGDSGKHELVRIQKRGEFYLCICSDIIPNKGSFLNYLEDAITILPSVVVKKWLGLTVVVDIW</sequence>